<reference evidence="4 5" key="1">
    <citation type="submission" date="2016-10" db="EMBL/GenBank/DDBJ databases">
        <authorList>
            <person name="de Groot N.N."/>
        </authorList>
    </citation>
    <scope>NUCLEOTIDE SEQUENCE [LARGE SCALE GENOMIC DNA]</scope>
    <source>
        <strain evidence="4 5">CGMCC 1.9156</strain>
    </source>
</reference>
<dbReference type="InterPro" id="IPR001296">
    <property type="entry name" value="Glyco_trans_1"/>
</dbReference>
<evidence type="ECO:0000313" key="5">
    <source>
        <dbReference type="Proteomes" id="UP000198964"/>
    </source>
</evidence>
<dbReference type="GO" id="GO:0016757">
    <property type="term" value="F:glycosyltransferase activity"/>
    <property type="evidence" value="ECO:0007669"/>
    <property type="project" value="UniProtKB-KW"/>
</dbReference>
<keyword evidence="1 4" id="KW-0808">Transferase</keyword>
<protein>
    <submittedName>
        <fullName evidence="4">Mannosyltransferase</fullName>
    </submittedName>
</protein>
<dbReference type="Proteomes" id="UP000198964">
    <property type="component" value="Unassembled WGS sequence"/>
</dbReference>
<feature type="domain" description="Glycosyl transferase family 1" evidence="2">
    <location>
        <begin position="188"/>
        <end position="334"/>
    </location>
</feature>
<dbReference type="RefSeq" id="WP_093920353.1">
    <property type="nucleotide sequence ID" value="NZ_FONW01000007.1"/>
</dbReference>
<evidence type="ECO:0000259" key="3">
    <source>
        <dbReference type="Pfam" id="PF13439"/>
    </source>
</evidence>
<dbReference type="Gene3D" id="3.40.50.2000">
    <property type="entry name" value="Glycogen Phosphorylase B"/>
    <property type="match status" value="2"/>
</dbReference>
<name>A0A1I2J0L8_9BACT</name>
<dbReference type="Pfam" id="PF13439">
    <property type="entry name" value="Glyco_transf_4"/>
    <property type="match status" value="1"/>
</dbReference>
<evidence type="ECO:0000259" key="2">
    <source>
        <dbReference type="Pfam" id="PF00534"/>
    </source>
</evidence>
<sequence>MQIYFDNIIFSLQRIGGISVVYYELIKRALEDNDLDIYFLEEANKNIFRQLLNISPNRILENPLAKIPVKFQRYLNPNIRASKGIFHSSYYRTANSPNLLNVTTVHDFTYEYYRKGIAKTIHSWQKGNAIKNASKIICVSRNTKSDLLKFYPDTPAEKIEVIYNGVDESYKMLSACSINQLERLVPFNPKKYTVFVGDRKSNHKNFRIAVESCEKTDTPLVLIGGGTITEKEKELFEQLKFKQYKHLSGISNEQLNIIYNNALCLLYPSSYEGFGIPVLEAQKAGCPVISANNSSISEIAKDSAILIQDISSDNFADKIDLLKENSTFVEQLIKDGLINSNRFSWDLCYQQTKDLYLTLFKENL</sequence>
<dbReference type="PANTHER" id="PTHR46401:SF2">
    <property type="entry name" value="GLYCOSYLTRANSFERASE WBBK-RELATED"/>
    <property type="match status" value="1"/>
</dbReference>
<dbReference type="STRING" id="655355.SAMN05216283_10714"/>
<organism evidence="4 5">
    <name type="scientific">Sunxiuqinia elliptica</name>
    <dbReference type="NCBI Taxonomy" id="655355"/>
    <lineage>
        <taxon>Bacteria</taxon>
        <taxon>Pseudomonadati</taxon>
        <taxon>Bacteroidota</taxon>
        <taxon>Bacteroidia</taxon>
        <taxon>Marinilabiliales</taxon>
        <taxon>Prolixibacteraceae</taxon>
        <taxon>Sunxiuqinia</taxon>
    </lineage>
</organism>
<dbReference type="SUPFAM" id="SSF53756">
    <property type="entry name" value="UDP-Glycosyltransferase/glycogen phosphorylase"/>
    <property type="match status" value="1"/>
</dbReference>
<accession>A0A1I2J0L8</accession>
<dbReference type="CDD" id="cd03809">
    <property type="entry name" value="GT4_MtfB-like"/>
    <property type="match status" value="1"/>
</dbReference>
<dbReference type="AlphaFoldDB" id="A0A1I2J0L8"/>
<dbReference type="Pfam" id="PF00534">
    <property type="entry name" value="Glycos_transf_1"/>
    <property type="match status" value="1"/>
</dbReference>
<dbReference type="EMBL" id="FONW01000007">
    <property type="protein sequence ID" value="SFF46496.1"/>
    <property type="molecule type" value="Genomic_DNA"/>
</dbReference>
<evidence type="ECO:0000313" key="4">
    <source>
        <dbReference type="EMBL" id="SFF46496.1"/>
    </source>
</evidence>
<gene>
    <name evidence="4" type="ORF">SAMN05216283_10714</name>
</gene>
<feature type="domain" description="Glycosyltransferase subfamily 4-like N-terminal" evidence="3">
    <location>
        <begin position="15"/>
        <end position="169"/>
    </location>
</feature>
<keyword evidence="5" id="KW-1185">Reference proteome</keyword>
<dbReference type="InterPro" id="IPR028098">
    <property type="entry name" value="Glyco_trans_4-like_N"/>
</dbReference>
<proteinExistence type="predicted"/>
<keyword evidence="4" id="KW-0328">Glycosyltransferase</keyword>
<dbReference type="PANTHER" id="PTHR46401">
    <property type="entry name" value="GLYCOSYLTRANSFERASE WBBK-RELATED"/>
    <property type="match status" value="1"/>
</dbReference>
<dbReference type="GO" id="GO:0009103">
    <property type="term" value="P:lipopolysaccharide biosynthetic process"/>
    <property type="evidence" value="ECO:0007669"/>
    <property type="project" value="TreeGrafter"/>
</dbReference>
<evidence type="ECO:0000256" key="1">
    <source>
        <dbReference type="ARBA" id="ARBA00022679"/>
    </source>
</evidence>